<evidence type="ECO:0000313" key="1">
    <source>
        <dbReference type="EMBL" id="GJM55196.1"/>
    </source>
</evidence>
<protein>
    <submittedName>
        <fullName evidence="1">Uncharacterized protein</fullName>
    </submittedName>
</protein>
<organism evidence="1 2">
    <name type="scientific">Granulimonas faecalis</name>
    <dbReference type="NCBI Taxonomy" id="2894155"/>
    <lineage>
        <taxon>Bacteria</taxon>
        <taxon>Bacillati</taxon>
        <taxon>Actinomycetota</taxon>
        <taxon>Coriobacteriia</taxon>
        <taxon>Coriobacteriales</taxon>
        <taxon>Kribbibacteriaceae</taxon>
        <taxon>Granulimonas</taxon>
    </lineage>
</organism>
<accession>A0AAV5B3L9</accession>
<reference evidence="1" key="1">
    <citation type="journal article" date="2022" name="Int. J. Syst. Evol. Microbiol.">
        <title>Granulimonas faecalis gen. nov., sp. nov., and Leptogranulimonas caecicola gen. nov., sp. nov., novel lactate-producing Atopobiaceae bacteria isolated from mouse intestines, and an emended description of the family Atopobiaceae.</title>
        <authorList>
            <person name="Morinaga K."/>
            <person name="Kusada H."/>
            <person name="Sakamoto S."/>
            <person name="Murakami T."/>
            <person name="Toyoda A."/>
            <person name="Mori H."/>
            <person name="Meng X.Y."/>
            <person name="Takashino M."/>
            <person name="Murotomi K."/>
            <person name="Tamaki H."/>
        </authorList>
    </citation>
    <scope>NUCLEOTIDE SEQUENCE</scope>
    <source>
        <strain evidence="1">OPF53</strain>
    </source>
</reference>
<proteinExistence type="predicted"/>
<name>A0AAV5B3L9_9ACTN</name>
<dbReference type="AlphaFoldDB" id="A0AAV5B3L9"/>
<evidence type="ECO:0000313" key="2">
    <source>
        <dbReference type="Proteomes" id="UP001055025"/>
    </source>
</evidence>
<dbReference type="Proteomes" id="UP001055025">
    <property type="component" value="Unassembled WGS sequence"/>
</dbReference>
<keyword evidence="2" id="KW-1185">Reference proteome</keyword>
<sequence>MKRAFGYGEVVGIERERGKVVVFLDGRGRTFLFPSAFYQGLLTL</sequence>
<dbReference type="RefSeq" id="WP_265590732.1">
    <property type="nucleotide sequence ID" value="NZ_BQKC01000001.1"/>
</dbReference>
<comment type="caution">
    <text evidence="1">The sequence shown here is derived from an EMBL/GenBank/DDBJ whole genome shotgun (WGS) entry which is preliminary data.</text>
</comment>
<dbReference type="EMBL" id="BQKC01000001">
    <property type="protein sequence ID" value="GJM55196.1"/>
    <property type="molecule type" value="Genomic_DNA"/>
</dbReference>
<gene>
    <name evidence="1" type="ORF">ATOP_08510</name>
</gene>